<dbReference type="OrthoDB" id="2704409at2"/>
<dbReference type="RefSeq" id="WP_021290029.1">
    <property type="nucleotide sequence ID" value="NZ_BNER01000001.1"/>
</dbReference>
<reference evidence="3" key="2">
    <citation type="submission" date="2014-05" db="EMBL/GenBank/DDBJ databases">
        <title>Draft genome sequence of Virgibacillus massiliensis Vm-5.</title>
        <authorList>
            <person name="Khelaifia S."/>
            <person name="Croce O."/>
            <person name="Lagier J.C."/>
            <person name="Raoult D."/>
        </authorList>
    </citation>
    <scope>NUCLEOTIDE SEQUENCE [LARGE SCALE GENOMIC DNA]</scope>
    <source>
        <strain evidence="3">Vm-5</strain>
    </source>
</reference>
<keyword evidence="1" id="KW-0175">Coiled coil</keyword>
<evidence type="ECO:0000313" key="2">
    <source>
        <dbReference type="EMBL" id="CDQ38097.1"/>
    </source>
</evidence>
<dbReference type="Proteomes" id="UP000028875">
    <property type="component" value="Unassembled WGS sequence"/>
</dbReference>
<dbReference type="STRING" id="1462526.BN990_00364"/>
<accession>A0A024Q734</accession>
<keyword evidence="3" id="KW-1185">Reference proteome</keyword>
<protein>
    <submittedName>
        <fullName evidence="2">Uncharacterized protein</fullName>
    </submittedName>
</protein>
<dbReference type="EMBL" id="CCDP010000001">
    <property type="protein sequence ID" value="CDQ38097.1"/>
    <property type="molecule type" value="Genomic_DNA"/>
</dbReference>
<sequence>MEETLSITEEEIKRYYVLHEQKKEMEQELNQLKKKFHHYLDNTTGKDRKGDIQRGNYQVLRQIRSAIKYTPEQTVQKLEELQLSDFVITEKRPDTEKLDAAIKLGLVDEAAFEDCKNTKVTQAIVVKEGK</sequence>
<dbReference type="AlphaFoldDB" id="A0A024Q734"/>
<feature type="coiled-coil region" evidence="1">
    <location>
        <begin position="15"/>
        <end position="42"/>
    </location>
</feature>
<gene>
    <name evidence="2" type="ORF">BN990_00364</name>
</gene>
<dbReference type="eggNOG" id="ENOG5034AVI">
    <property type="taxonomic scope" value="Bacteria"/>
</dbReference>
<evidence type="ECO:0000256" key="1">
    <source>
        <dbReference type="SAM" id="Coils"/>
    </source>
</evidence>
<organism evidence="2 3">
    <name type="scientific">Virgibacillus massiliensis</name>
    <dbReference type="NCBI Taxonomy" id="1462526"/>
    <lineage>
        <taxon>Bacteria</taxon>
        <taxon>Bacillati</taxon>
        <taxon>Bacillota</taxon>
        <taxon>Bacilli</taxon>
        <taxon>Bacillales</taxon>
        <taxon>Bacillaceae</taxon>
        <taxon>Virgibacillus</taxon>
    </lineage>
</organism>
<evidence type="ECO:0000313" key="3">
    <source>
        <dbReference type="Proteomes" id="UP000028875"/>
    </source>
</evidence>
<reference evidence="2 3" key="1">
    <citation type="submission" date="2014-03" db="EMBL/GenBank/DDBJ databases">
        <authorList>
            <person name="Urmite Genomes U."/>
        </authorList>
    </citation>
    <scope>NUCLEOTIDE SEQUENCE [LARGE SCALE GENOMIC DNA]</scope>
    <source>
        <strain evidence="2 3">Vm-5</strain>
    </source>
</reference>
<name>A0A024Q734_9BACI</name>
<proteinExistence type="predicted"/>
<comment type="caution">
    <text evidence="2">The sequence shown here is derived from an EMBL/GenBank/DDBJ whole genome shotgun (WGS) entry which is preliminary data.</text>
</comment>